<protein>
    <submittedName>
        <fullName evidence="3">Unannotated protein</fullName>
    </submittedName>
</protein>
<dbReference type="InterPro" id="IPR023631">
    <property type="entry name" value="Amidase_dom"/>
</dbReference>
<gene>
    <name evidence="3" type="ORF">UFOPK2992_00942</name>
</gene>
<dbReference type="PROSITE" id="PS00571">
    <property type="entry name" value="AMIDASES"/>
    <property type="match status" value="1"/>
</dbReference>
<sequence length="744" mass="79913">MAEPAAHGMHANVEQHPLSRHQSSHPQCVIEAVATATHTKRLAHTHRHEVTENGQRCGVDAIDHIGDTRPQQHLTIAVDAIERLEIAALHHALLKAFVDGAVGRQAVIAGLTLRWWRHIGHGLPLARVLNFAMTKRRVHGENFAVAYMAHSAGLRDLVPFDRHRDVDVHHLTGLCVRQVLPRGPHTIATGCLLKRRDRCTQTTSAKQKPTPSGQPRGDRQAPAIRVVARTKIEKGAAIHNAADSMGREQLSTDRSIDDDKRFRRSTACESSATIVRHMANTPWLGDSCSLVEAFRSGERSPVEELQATYDAIDASDLNAFAYTPREEAMRAAEQADISLPFGGVPIGVKELDSVAGWPATEACVVFADHVATHTSVMIDRMVTQGGAVLAGQTTSSEFGGVNLTRTVLHGATLNPWNTAHTPGGSSGGTGAAVAGGLVTIASGGDGGGSIRIPAGFTGLFGLKATFGRIPRAPRTPIGNMTVTIGCLSRSVRDTARWFDVCNGYDARDQFSLPRTSGWENELGTHTESLRGMRVAVVPDWGGAVISPAMWVVLENVADDLIANAGMRRIDGVDISLPSMGAAWSISGMIEIQSQLAAYWPECKDVLTPEIRSGIEHTMGRYGVEARAKIEDRRMELNERMAQIFSEVDFVITASNPDIAFGAEGPLPHEFGGITAGAANNGRLTFPANLHGNPAVSVPAGTIDGLPIGLQIVGRHYSEQLLLDASLMIERTQPWPLVAPSVTRG</sequence>
<dbReference type="Gene3D" id="3.90.1300.10">
    <property type="entry name" value="Amidase signature (AS) domain"/>
    <property type="match status" value="1"/>
</dbReference>
<feature type="region of interest" description="Disordered" evidence="1">
    <location>
        <begin position="200"/>
        <end position="222"/>
    </location>
</feature>
<dbReference type="InterPro" id="IPR020556">
    <property type="entry name" value="Amidase_CS"/>
</dbReference>
<evidence type="ECO:0000256" key="1">
    <source>
        <dbReference type="SAM" id="MobiDB-lite"/>
    </source>
</evidence>
<dbReference type="EMBL" id="CAFAAI010000150">
    <property type="protein sequence ID" value="CAB4799521.1"/>
    <property type="molecule type" value="Genomic_DNA"/>
</dbReference>
<dbReference type="SUPFAM" id="SSF75304">
    <property type="entry name" value="Amidase signature (AS) enzymes"/>
    <property type="match status" value="1"/>
</dbReference>
<dbReference type="InterPro" id="IPR000120">
    <property type="entry name" value="Amidase"/>
</dbReference>
<accession>A0A6J6XQH3</accession>
<dbReference type="PANTHER" id="PTHR11895:SF7">
    <property type="entry name" value="GLUTAMYL-TRNA(GLN) AMIDOTRANSFERASE SUBUNIT A, MITOCHONDRIAL"/>
    <property type="match status" value="1"/>
</dbReference>
<dbReference type="PANTHER" id="PTHR11895">
    <property type="entry name" value="TRANSAMIDASE"/>
    <property type="match status" value="1"/>
</dbReference>
<dbReference type="InterPro" id="IPR036928">
    <property type="entry name" value="AS_sf"/>
</dbReference>
<organism evidence="3">
    <name type="scientific">freshwater metagenome</name>
    <dbReference type="NCBI Taxonomy" id="449393"/>
    <lineage>
        <taxon>unclassified sequences</taxon>
        <taxon>metagenomes</taxon>
        <taxon>ecological metagenomes</taxon>
    </lineage>
</organism>
<proteinExistence type="predicted"/>
<feature type="compositionally biased region" description="Polar residues" evidence="1">
    <location>
        <begin position="200"/>
        <end position="213"/>
    </location>
</feature>
<feature type="domain" description="Amidase" evidence="2">
    <location>
        <begin position="305"/>
        <end position="722"/>
    </location>
</feature>
<evidence type="ECO:0000313" key="3">
    <source>
        <dbReference type="EMBL" id="CAB4799521.1"/>
    </source>
</evidence>
<name>A0A6J6XQH3_9ZZZZ</name>
<dbReference type="Pfam" id="PF01425">
    <property type="entry name" value="Amidase"/>
    <property type="match status" value="1"/>
</dbReference>
<evidence type="ECO:0000259" key="2">
    <source>
        <dbReference type="Pfam" id="PF01425"/>
    </source>
</evidence>
<feature type="region of interest" description="Disordered" evidence="1">
    <location>
        <begin position="1"/>
        <end position="23"/>
    </location>
</feature>
<reference evidence="3" key="1">
    <citation type="submission" date="2020-05" db="EMBL/GenBank/DDBJ databases">
        <authorList>
            <person name="Chiriac C."/>
            <person name="Salcher M."/>
            <person name="Ghai R."/>
            <person name="Kavagutti S V."/>
        </authorList>
    </citation>
    <scope>NUCLEOTIDE SEQUENCE</scope>
</reference>
<dbReference type="AlphaFoldDB" id="A0A6J6XQH3"/>
<dbReference type="GO" id="GO:0003824">
    <property type="term" value="F:catalytic activity"/>
    <property type="evidence" value="ECO:0007669"/>
    <property type="project" value="InterPro"/>
</dbReference>